<gene>
    <name evidence="2" type="ordered locus">ECU09_1160</name>
</gene>
<sequence>MEQIRRIRAILAGINFNADFKEHAVSSYNDAIVIWSSGFSFYRKILNSIRDDLERRGDSRGTSATDAAKGALEALSDFIGNQAFCQNASHDKDCCFNDYFITFSNYFQRIDDMKENFLRLFDTFKNALRALLPYVSEDLKIRKTTSSEEVSLKTVLLDLLDMESVYGSMFYGTSGDRGLSTFLRHLNDILGLHVFGRYFGYDVDDASLGCLGEVGRELDALEKEINIRMLSEAQRARVQGALRDVRESIGSLIQKLQALRAAYDQAVVDIKKNGASFAPKFNELDQMLGEASSGLDDLRQKIDELEKALPPPLRLHGRLCLVFAAVLVVQCILWYLEEEDSATRRAWNTGVYSLAVAGTIVYQVWRLATRYRDDGVIGMLREEWTAVGCIVPMAAGLLHGGVVRSSVYSMTVAGIGAVMMAVQGGVLCGMSLMQVCVVVCGNLVLGALCVGGDGEWSLYLCVAAVVFASVLLLVLNVGGGGEKSVGEGIESMVFVMSMLVCVCVSYVCGRDYDMVYGGGGVPEKYLRAG</sequence>
<protein>
    <submittedName>
        <fullName evidence="2">Uncharacterized protein</fullName>
    </submittedName>
</protein>
<proteinExistence type="predicted"/>
<evidence type="ECO:0000313" key="3">
    <source>
        <dbReference type="Proteomes" id="UP000000819"/>
    </source>
</evidence>
<evidence type="ECO:0000256" key="1">
    <source>
        <dbReference type="SAM" id="Phobius"/>
    </source>
</evidence>
<keyword evidence="3" id="KW-1185">Reference proteome</keyword>
<dbReference type="Proteomes" id="UP000000819">
    <property type="component" value="Chromosome IX"/>
</dbReference>
<dbReference type="EMBL" id="AL590451">
    <property type="protein sequence ID" value="CAD27086.2"/>
    <property type="molecule type" value="Genomic_DNA"/>
</dbReference>
<dbReference type="OrthoDB" id="3164380at2759"/>
<dbReference type="Pfam" id="PF07937">
    <property type="entry name" value="DUF1686"/>
    <property type="match status" value="1"/>
</dbReference>
<feature type="transmembrane region" description="Helical" evidence="1">
    <location>
        <begin position="315"/>
        <end position="335"/>
    </location>
</feature>
<name>Q8STQ6_ENCCU</name>
<feature type="transmembrane region" description="Helical" evidence="1">
    <location>
        <begin position="489"/>
        <end position="507"/>
    </location>
</feature>
<dbReference type="InParanoid" id="Q8STQ6"/>
<dbReference type="RefSeq" id="NP_001402367.1">
    <property type="nucleotide sequence ID" value="NM_001415426.1"/>
</dbReference>
<feature type="transmembrane region" description="Helical" evidence="1">
    <location>
        <begin position="415"/>
        <end position="444"/>
    </location>
</feature>
<evidence type="ECO:0000313" key="2">
    <source>
        <dbReference type="EMBL" id="CAD27086.2"/>
    </source>
</evidence>
<dbReference type="VEuPathDB" id="MicrosporidiaDB:ECU09_1160"/>
<dbReference type="GeneID" id="860452"/>
<feature type="transmembrane region" description="Helical" evidence="1">
    <location>
        <begin position="347"/>
        <end position="365"/>
    </location>
</feature>
<accession>Q8STQ6</accession>
<dbReference type="HOGENOM" id="CLU_032735_0_0_1"/>
<dbReference type="KEGG" id="ecu:ECU09_1160"/>
<feature type="transmembrane region" description="Helical" evidence="1">
    <location>
        <begin position="456"/>
        <end position="477"/>
    </location>
</feature>
<dbReference type="InterPro" id="IPR012468">
    <property type="entry name" value="DUF1686"/>
</dbReference>
<reference evidence="2 3" key="2">
    <citation type="journal article" date="2009" name="BMC Genomics">
        <title>Identification of transcriptional signals in Encephalitozoon cuniculi widespread among Microsporidia phylum: support for accurate structural genome annotation.</title>
        <authorList>
            <person name="Peyretaillade E."/>
            <person name="Goncalves O."/>
            <person name="Terrat S."/>
            <person name="Dugat-Bony E."/>
            <person name="Wincker P."/>
            <person name="Cornman R.S."/>
            <person name="Evans J.D."/>
            <person name="Delbac F."/>
            <person name="Peyret P."/>
        </authorList>
    </citation>
    <scope>NUCLEOTIDE SEQUENCE [LARGE SCALE GENOMIC DNA]</scope>
    <source>
        <strain evidence="2 3">GB-M1</strain>
    </source>
</reference>
<feature type="transmembrane region" description="Helical" evidence="1">
    <location>
        <begin position="385"/>
        <end position="403"/>
    </location>
</feature>
<dbReference type="AlphaFoldDB" id="Q8STQ6"/>
<keyword evidence="1" id="KW-0812">Transmembrane</keyword>
<keyword evidence="1" id="KW-1133">Transmembrane helix</keyword>
<keyword evidence="1" id="KW-0472">Membrane</keyword>
<reference evidence="2 3" key="1">
    <citation type="journal article" date="2001" name="Nature">
        <title>Genome sequence and gene compaction of the eukaryote parasite Encephalitozoon cuniculi.</title>
        <authorList>
            <person name="Katinka M.D."/>
            <person name="Duprat S."/>
            <person name="Cornillot E."/>
            <person name="Metenier G."/>
            <person name="Thomarat F."/>
            <person name="Prensier G."/>
            <person name="Barbe V."/>
            <person name="Peyretaillade E."/>
            <person name="Brottier P."/>
            <person name="Wincker P."/>
            <person name="Delbac F."/>
            <person name="El Alaoui H."/>
            <person name="Peyret P."/>
            <person name="Saurin W."/>
            <person name="Gouy M."/>
            <person name="Weissenbach J."/>
            <person name="Vivares C.P."/>
        </authorList>
    </citation>
    <scope>NUCLEOTIDE SEQUENCE [LARGE SCALE GENOMIC DNA]</scope>
    <source>
        <strain evidence="2 3">GB-M1</strain>
    </source>
</reference>
<organism evidence="2 3">
    <name type="scientific">Encephalitozoon cuniculi (strain GB-M1)</name>
    <name type="common">Microsporidian parasite</name>
    <dbReference type="NCBI Taxonomy" id="284813"/>
    <lineage>
        <taxon>Eukaryota</taxon>
        <taxon>Fungi</taxon>
        <taxon>Fungi incertae sedis</taxon>
        <taxon>Microsporidia</taxon>
        <taxon>Unikaryonidae</taxon>
        <taxon>Encephalitozoon</taxon>
    </lineage>
</organism>